<keyword evidence="7" id="KW-0508">mRNA splicing</keyword>
<organism evidence="13 14">
    <name type="scientific">Lachancea mirantina</name>
    <dbReference type="NCBI Taxonomy" id="1230905"/>
    <lineage>
        <taxon>Eukaryota</taxon>
        <taxon>Fungi</taxon>
        <taxon>Dikarya</taxon>
        <taxon>Ascomycota</taxon>
        <taxon>Saccharomycotina</taxon>
        <taxon>Saccharomycetes</taxon>
        <taxon>Saccharomycetales</taxon>
        <taxon>Saccharomycetaceae</taxon>
        <taxon>Lachancea</taxon>
    </lineage>
</organism>
<dbReference type="GO" id="GO:0071826">
    <property type="term" value="P:protein-RNA complex organization"/>
    <property type="evidence" value="ECO:0007669"/>
    <property type="project" value="UniProtKB-ARBA"/>
</dbReference>
<comment type="catalytic activity">
    <reaction evidence="9">
        <text>ATP + H2O = ADP + phosphate + H(+)</text>
        <dbReference type="Rhea" id="RHEA:13065"/>
        <dbReference type="ChEBI" id="CHEBI:15377"/>
        <dbReference type="ChEBI" id="CHEBI:15378"/>
        <dbReference type="ChEBI" id="CHEBI:30616"/>
        <dbReference type="ChEBI" id="CHEBI:43474"/>
        <dbReference type="ChEBI" id="CHEBI:456216"/>
        <dbReference type="EC" id="3.6.4.13"/>
    </reaction>
</comment>
<dbReference type="PANTHER" id="PTHR18934">
    <property type="entry name" value="ATP-DEPENDENT RNA HELICASE"/>
    <property type="match status" value="1"/>
</dbReference>
<dbReference type="GO" id="GO:0022613">
    <property type="term" value="P:ribonucleoprotein complex biogenesis"/>
    <property type="evidence" value="ECO:0007669"/>
    <property type="project" value="UniProtKB-ARBA"/>
</dbReference>
<proteinExistence type="predicted"/>
<evidence type="ECO:0000256" key="6">
    <source>
        <dbReference type="ARBA" id="ARBA00022840"/>
    </source>
</evidence>
<dbReference type="Gene3D" id="3.40.50.300">
    <property type="entry name" value="P-loop containing nucleotide triphosphate hydrolases"/>
    <property type="match status" value="2"/>
</dbReference>
<evidence type="ECO:0000313" key="14">
    <source>
        <dbReference type="Proteomes" id="UP000191024"/>
    </source>
</evidence>
<dbReference type="Pfam" id="PF04408">
    <property type="entry name" value="WHD_HA2"/>
    <property type="match status" value="1"/>
</dbReference>
<dbReference type="EC" id="3.6.4.13" evidence="2"/>
<dbReference type="Pfam" id="PF21010">
    <property type="entry name" value="HA2_C"/>
    <property type="match status" value="1"/>
</dbReference>
<dbReference type="Pfam" id="PF00270">
    <property type="entry name" value="DEAD"/>
    <property type="match status" value="1"/>
</dbReference>
<evidence type="ECO:0000259" key="12">
    <source>
        <dbReference type="PROSITE" id="PS51194"/>
    </source>
</evidence>
<feature type="compositionally biased region" description="Polar residues" evidence="10">
    <location>
        <begin position="1"/>
        <end position="11"/>
    </location>
</feature>
<sequence length="901" mass="101563">MTPQNTVTGTGSRRVRHDLTSKYDNENTLPENPVSLDAKLVEKTTKNDYGVDRITDAKEPTSSQDFDELRLLARHEYLTQREEQKIAVVVKELEYLEADVVKYGWDNLSRQEQDEITLKREVVKLFNDKLKRQGHNGFLMGDGAVEGKALLDKKRELLKTRSGKDRVQVEKSAQKQWEDKQLNNAVQGSDYDTIKVEGSEEYEFVFDEQAFIEFSTEDGDSLSPGSNEEVALTELESRLEKETARLKSIHETRKSLPVYQYRDDLLNAVKEHQIMIVVGETGSGKTTQLPQYLVEDGYTQHGKLQVACTQPRRVAATSVATRVADEMGVMLGKEVGYSIRFEDKTTPGTTFLKYMTDGMLLREFMIDPELTNYACIMIDEAHERTLATDILLGLLKDILPHRKDLKLIISSATMNAVKFSEFFYGAPIFNVPGRRFPVDIHYTLQPEANYINAAITTVFQIHTTQSVPGDILVFLTGQEEIESAQQSIEEIAHVLGDKIRPLIIAPIYANLPQDQQSKIFQRTPEGCRKVVLATNIAETSLTINGINFVIDPGFVKENSYVAASGMSQLLTVPCSRASVDQRAGRAGRVGPGKCFRLFTKWSYFHELEPLPKPEILRVNLSQVVLLLMSMGIRDLVNFPLLDKPSIPTLSKALENLYVLGALNSKGAITRLGHIMCDFPCEPQFGKVMHTAATHEKCKGVLEEAVTIVAMLHETSSVLVNSRQDANKSGIVGQVQSDHMLYLEIFNAWKDMDYSRSWCLDHKVQYKTMLRVRNIRDQLWRCCEKLGLAALNEAALDAGNPLQDVEARLTRSFIAGFPGNIAQLGSSGYRTMGRQTGGLTVNIHPSSVVFQMFRKESKKPTKHLLYQRLVLTSKEYMRDCIPIPRENWLHDMLPHLFAKGSK</sequence>
<dbReference type="AlphaFoldDB" id="A0A1G4J0P8"/>
<dbReference type="Pfam" id="PF00271">
    <property type="entry name" value="Helicase_C"/>
    <property type="match status" value="1"/>
</dbReference>
<dbReference type="GO" id="GO:0003723">
    <property type="term" value="F:RNA binding"/>
    <property type="evidence" value="ECO:0007669"/>
    <property type="project" value="TreeGrafter"/>
</dbReference>
<evidence type="ECO:0000256" key="3">
    <source>
        <dbReference type="ARBA" id="ARBA00022664"/>
    </source>
</evidence>
<dbReference type="OrthoDB" id="10253254at2759"/>
<dbReference type="Proteomes" id="UP000191024">
    <property type="component" value="Chromosome C"/>
</dbReference>
<dbReference type="InterPro" id="IPR011709">
    <property type="entry name" value="DEAD-box_helicase_OB_fold"/>
</dbReference>
<dbReference type="GO" id="GO:0000398">
    <property type="term" value="P:mRNA splicing, via spliceosome"/>
    <property type="evidence" value="ECO:0007669"/>
    <property type="project" value="UniProtKB-ARBA"/>
</dbReference>
<evidence type="ECO:0000313" key="13">
    <source>
        <dbReference type="EMBL" id="SCU83029.1"/>
    </source>
</evidence>
<evidence type="ECO:0000256" key="10">
    <source>
        <dbReference type="SAM" id="MobiDB-lite"/>
    </source>
</evidence>
<dbReference type="InterPro" id="IPR048333">
    <property type="entry name" value="HA2_WH"/>
</dbReference>
<accession>A0A1G4J0P8</accession>
<evidence type="ECO:0000256" key="8">
    <source>
        <dbReference type="ARBA" id="ARBA00023242"/>
    </source>
</evidence>
<evidence type="ECO:0000256" key="4">
    <source>
        <dbReference type="ARBA" id="ARBA00022741"/>
    </source>
</evidence>
<dbReference type="Pfam" id="PF07717">
    <property type="entry name" value="OB_NTP_bind"/>
    <property type="match status" value="1"/>
</dbReference>
<gene>
    <name evidence="13" type="ORF">LAMI_0C01750G</name>
</gene>
<dbReference type="InterPro" id="IPR001650">
    <property type="entry name" value="Helicase_C-like"/>
</dbReference>
<dbReference type="GO" id="GO:0016787">
    <property type="term" value="F:hydrolase activity"/>
    <property type="evidence" value="ECO:0007669"/>
    <property type="project" value="UniProtKB-KW"/>
</dbReference>
<dbReference type="GO" id="GO:0071013">
    <property type="term" value="C:catalytic step 2 spliceosome"/>
    <property type="evidence" value="ECO:0007669"/>
    <property type="project" value="TreeGrafter"/>
</dbReference>
<dbReference type="PROSITE" id="PS00690">
    <property type="entry name" value="DEAH_ATP_HELICASE"/>
    <property type="match status" value="1"/>
</dbReference>
<evidence type="ECO:0000259" key="11">
    <source>
        <dbReference type="PROSITE" id="PS51192"/>
    </source>
</evidence>
<dbReference type="GO" id="GO:0071006">
    <property type="term" value="C:U2-type catalytic step 1 spliceosome"/>
    <property type="evidence" value="ECO:0007669"/>
    <property type="project" value="UniProtKB-ARBA"/>
</dbReference>
<dbReference type="FunFam" id="3.40.50.300:FF:000007">
    <property type="entry name" value="Pre-mRNA-splicing factor ATP-dependent RNA helicase"/>
    <property type="match status" value="1"/>
</dbReference>
<reference evidence="14" key="1">
    <citation type="submission" date="2016-03" db="EMBL/GenBank/DDBJ databases">
        <authorList>
            <person name="Devillers H."/>
        </authorList>
    </citation>
    <scope>NUCLEOTIDE SEQUENCE [LARGE SCALE GENOMIC DNA]</scope>
</reference>
<comment type="subcellular location">
    <subcellularLocation>
        <location evidence="1">Nucleus</location>
    </subcellularLocation>
</comment>
<dbReference type="GO" id="GO:0003724">
    <property type="term" value="F:RNA helicase activity"/>
    <property type="evidence" value="ECO:0007669"/>
    <property type="project" value="UniProtKB-EC"/>
</dbReference>
<keyword evidence="14" id="KW-1185">Reference proteome</keyword>
<evidence type="ECO:0000256" key="5">
    <source>
        <dbReference type="ARBA" id="ARBA00022801"/>
    </source>
</evidence>
<evidence type="ECO:0000256" key="1">
    <source>
        <dbReference type="ARBA" id="ARBA00004123"/>
    </source>
</evidence>
<dbReference type="EMBL" id="LT598466">
    <property type="protein sequence ID" value="SCU83029.1"/>
    <property type="molecule type" value="Genomic_DNA"/>
</dbReference>
<evidence type="ECO:0000256" key="7">
    <source>
        <dbReference type="ARBA" id="ARBA00023187"/>
    </source>
</evidence>
<protein>
    <recommendedName>
        <fullName evidence="2">RNA helicase</fullName>
        <ecNumber evidence="2">3.6.4.13</ecNumber>
    </recommendedName>
</protein>
<dbReference type="Gene3D" id="1.20.120.1080">
    <property type="match status" value="1"/>
</dbReference>
<keyword evidence="8" id="KW-0539">Nucleus</keyword>
<dbReference type="CDD" id="cd18791">
    <property type="entry name" value="SF2_C_RHA"/>
    <property type="match status" value="1"/>
</dbReference>
<feature type="domain" description="Helicase C-terminal" evidence="12">
    <location>
        <begin position="457"/>
        <end position="631"/>
    </location>
</feature>
<keyword evidence="4" id="KW-0547">Nucleotide-binding</keyword>
<dbReference type="SUPFAM" id="SSF52540">
    <property type="entry name" value="P-loop containing nucleoside triphosphate hydrolases"/>
    <property type="match status" value="1"/>
</dbReference>
<keyword evidence="5" id="KW-0378">Hydrolase</keyword>
<dbReference type="InterPro" id="IPR011545">
    <property type="entry name" value="DEAD/DEAH_box_helicase_dom"/>
</dbReference>
<name>A0A1G4J0P8_9SACH</name>
<dbReference type="PROSITE" id="PS51194">
    <property type="entry name" value="HELICASE_CTER"/>
    <property type="match status" value="1"/>
</dbReference>
<feature type="domain" description="Helicase ATP-binding" evidence="11">
    <location>
        <begin position="266"/>
        <end position="432"/>
    </location>
</feature>
<dbReference type="InterPro" id="IPR007502">
    <property type="entry name" value="Helicase-assoc_dom"/>
</dbReference>
<dbReference type="PROSITE" id="PS51192">
    <property type="entry name" value="HELICASE_ATP_BIND_1"/>
    <property type="match status" value="1"/>
</dbReference>
<dbReference type="PANTHER" id="PTHR18934:SF83">
    <property type="entry name" value="PRE-MRNA-SPLICING FACTOR ATP-DEPENDENT RNA HELICASE DHX16"/>
    <property type="match status" value="1"/>
</dbReference>
<dbReference type="SMART" id="SM00490">
    <property type="entry name" value="HELICc"/>
    <property type="match status" value="1"/>
</dbReference>
<evidence type="ECO:0000256" key="9">
    <source>
        <dbReference type="ARBA" id="ARBA00047984"/>
    </source>
</evidence>
<evidence type="ECO:0000256" key="2">
    <source>
        <dbReference type="ARBA" id="ARBA00012552"/>
    </source>
</evidence>
<dbReference type="GO" id="GO:0005524">
    <property type="term" value="F:ATP binding"/>
    <property type="evidence" value="ECO:0007669"/>
    <property type="project" value="UniProtKB-KW"/>
</dbReference>
<dbReference type="InterPro" id="IPR027417">
    <property type="entry name" value="P-loop_NTPase"/>
</dbReference>
<keyword evidence="3" id="KW-0507">mRNA processing</keyword>
<keyword evidence="6" id="KW-0067">ATP-binding</keyword>
<dbReference type="FunFam" id="3.40.50.300:FF:000726">
    <property type="entry name" value="Pre-mRNA-splicing factor ATP-dependent RNA helicase"/>
    <property type="match status" value="1"/>
</dbReference>
<dbReference type="SMART" id="SM00847">
    <property type="entry name" value="HA2"/>
    <property type="match status" value="1"/>
</dbReference>
<dbReference type="STRING" id="1230905.A0A1G4J0P8"/>
<dbReference type="InterPro" id="IPR014001">
    <property type="entry name" value="Helicase_ATP-bd"/>
</dbReference>
<feature type="region of interest" description="Disordered" evidence="10">
    <location>
        <begin position="1"/>
        <end position="30"/>
    </location>
</feature>
<dbReference type="InterPro" id="IPR002464">
    <property type="entry name" value="DNA/RNA_helicase_DEAH_CS"/>
</dbReference>
<dbReference type="SMART" id="SM00487">
    <property type="entry name" value="DEXDc"/>
    <property type="match status" value="1"/>
</dbReference>